<feature type="transmembrane region" description="Helical" evidence="1">
    <location>
        <begin position="39"/>
        <end position="60"/>
    </location>
</feature>
<keyword evidence="1" id="KW-0472">Membrane</keyword>
<feature type="transmembrane region" description="Helical" evidence="1">
    <location>
        <begin position="144"/>
        <end position="162"/>
    </location>
</feature>
<feature type="transmembrane region" description="Helical" evidence="1">
    <location>
        <begin position="238"/>
        <end position="271"/>
    </location>
</feature>
<accession>A0ABT7X4R2</accession>
<evidence type="ECO:0008006" key="4">
    <source>
        <dbReference type="Google" id="ProtNLM"/>
    </source>
</evidence>
<dbReference type="RefSeq" id="WP_022041268.1">
    <property type="nucleotide sequence ID" value="NZ_JAUEII010000011.1"/>
</dbReference>
<keyword evidence="1" id="KW-0812">Transmembrane</keyword>
<reference evidence="2" key="1">
    <citation type="submission" date="2023-06" db="EMBL/GenBank/DDBJ databases">
        <authorList>
            <person name="Zeman M."/>
            <person name="Kubasova T."/>
            <person name="Jahodarova E."/>
            <person name="Nykrynova M."/>
            <person name="Rychlik I."/>
        </authorList>
    </citation>
    <scope>NUCLEOTIDE SEQUENCE</scope>
    <source>
        <strain evidence="2">84_SSukc20</strain>
    </source>
</reference>
<feature type="transmembrane region" description="Helical" evidence="1">
    <location>
        <begin position="67"/>
        <end position="85"/>
    </location>
</feature>
<reference evidence="2" key="2">
    <citation type="submission" date="2024-05" db="EMBL/GenBank/DDBJ databases">
        <title>Identification and characterization of horizontal gene transfer across gut microbiota members of farm animals based on homology search.</title>
        <authorList>
            <person name="Schwarzerova J."/>
            <person name="Nykrynova M."/>
            <person name="Jureckova K."/>
            <person name="Cejkova D."/>
            <person name="Rychlik I."/>
        </authorList>
    </citation>
    <scope>NUCLEOTIDE SEQUENCE</scope>
    <source>
        <strain evidence="2">84_SSukc20</strain>
    </source>
</reference>
<sequence>MDEKVRKQKFLQLQFCMLLLVCTLLPDLGSLLGLPDFSVSVFCSQLVGVIGAGWALYAFYKSGPMPVPFLCLAGGGIVIGLLSLIPDMPAWLDYVGLIALLVALFMSAGALGIRWKNSGSQGAYLVLMALLLHVYDSIGDSTMTGIAALIGLVLFFVGLGKLKQSVDQKGAQGVSRLKIAVILGIVAVVFGWIPLLGGIVAGILLIIGFIIEFLGYGSMMQSASLGTEGQAGAGKLRISMIILLIAAIIDLFPLTGMVVGLISLVALWLVFKGWSMILVGLERYN</sequence>
<gene>
    <name evidence="2" type="ORF">QVO10_06630</name>
</gene>
<name>A0ABT7X4R2_9BACE</name>
<protein>
    <recommendedName>
        <fullName evidence="4">DUF308 domain-containing protein</fullName>
    </recommendedName>
</protein>
<evidence type="ECO:0000256" key="1">
    <source>
        <dbReference type="SAM" id="Phobius"/>
    </source>
</evidence>
<evidence type="ECO:0000313" key="2">
    <source>
        <dbReference type="EMBL" id="MDN0049063.1"/>
    </source>
</evidence>
<keyword evidence="3" id="KW-1185">Reference proteome</keyword>
<dbReference type="Proteomes" id="UP001167871">
    <property type="component" value="Unassembled WGS sequence"/>
</dbReference>
<proteinExistence type="predicted"/>
<feature type="transmembrane region" description="Helical" evidence="1">
    <location>
        <begin position="174"/>
        <end position="193"/>
    </location>
</feature>
<keyword evidence="1" id="KW-1133">Transmembrane helix</keyword>
<feature type="transmembrane region" description="Helical" evidence="1">
    <location>
        <begin position="91"/>
        <end position="113"/>
    </location>
</feature>
<dbReference type="EMBL" id="JAUEII010000011">
    <property type="protein sequence ID" value="MDN0049063.1"/>
    <property type="molecule type" value="Genomic_DNA"/>
</dbReference>
<organism evidence="2 3">
    <name type="scientific">Bacteroides gallinaceum</name>
    <dbReference type="NCBI Taxonomy" id="1462571"/>
    <lineage>
        <taxon>Bacteria</taxon>
        <taxon>Pseudomonadati</taxon>
        <taxon>Bacteroidota</taxon>
        <taxon>Bacteroidia</taxon>
        <taxon>Bacteroidales</taxon>
        <taxon>Bacteroidaceae</taxon>
        <taxon>Bacteroides</taxon>
    </lineage>
</organism>
<comment type="caution">
    <text evidence="2">The sequence shown here is derived from an EMBL/GenBank/DDBJ whole genome shotgun (WGS) entry which is preliminary data.</text>
</comment>
<evidence type="ECO:0000313" key="3">
    <source>
        <dbReference type="Proteomes" id="UP001167871"/>
    </source>
</evidence>